<dbReference type="Ensembl" id="ENSLLET00000024375.1">
    <property type="protein sequence ID" value="ENSLLEP00000023483.1"/>
    <property type="gene ID" value="ENSLLEG00000014908.1"/>
</dbReference>
<protein>
    <recommendedName>
        <fullName evidence="1">Ig-like domain-containing protein</fullName>
    </recommendedName>
</protein>
<dbReference type="SMART" id="SM00407">
    <property type="entry name" value="IGc1"/>
    <property type="match status" value="1"/>
</dbReference>
<dbReference type="InterPro" id="IPR050160">
    <property type="entry name" value="MHC/Immunoglobulin"/>
</dbReference>
<dbReference type="SUPFAM" id="SSF48726">
    <property type="entry name" value="Immunoglobulin"/>
    <property type="match status" value="1"/>
</dbReference>
<reference evidence="2" key="1">
    <citation type="submission" date="2025-08" db="UniProtKB">
        <authorList>
            <consortium name="Ensembl"/>
        </authorList>
    </citation>
    <scope>IDENTIFICATION</scope>
</reference>
<sequence>MSKAVVLNHVNHHISASSLEAPTVQIVTSEVPGNQEQIIVCEARGFYPEAITVNWILNGKPAETPGRNADGTFNKRIYYHTHPSLDNKPEDISCEVQHETLFSPITETQIRRFSKFQIK</sequence>
<dbReference type="Pfam" id="PF07654">
    <property type="entry name" value="C1-set"/>
    <property type="match status" value="1"/>
</dbReference>
<keyword evidence="3" id="KW-1185">Reference proteome</keyword>
<dbReference type="InterPro" id="IPR003597">
    <property type="entry name" value="Ig_C1-set"/>
</dbReference>
<feature type="domain" description="Ig-like" evidence="1">
    <location>
        <begin position="22"/>
        <end position="111"/>
    </location>
</feature>
<dbReference type="InterPro" id="IPR036179">
    <property type="entry name" value="Ig-like_dom_sf"/>
</dbReference>
<dbReference type="GeneTree" id="ENSGT00960000191582"/>
<dbReference type="AlphaFoldDB" id="A0A8C5PIV5"/>
<name>A0A8C5PIV5_9ANUR</name>
<evidence type="ECO:0000313" key="3">
    <source>
        <dbReference type="Proteomes" id="UP000694569"/>
    </source>
</evidence>
<organism evidence="2 3">
    <name type="scientific">Leptobrachium leishanense</name>
    <name type="common">Leishan spiny toad</name>
    <dbReference type="NCBI Taxonomy" id="445787"/>
    <lineage>
        <taxon>Eukaryota</taxon>
        <taxon>Metazoa</taxon>
        <taxon>Chordata</taxon>
        <taxon>Craniata</taxon>
        <taxon>Vertebrata</taxon>
        <taxon>Euteleostomi</taxon>
        <taxon>Amphibia</taxon>
        <taxon>Batrachia</taxon>
        <taxon>Anura</taxon>
        <taxon>Pelobatoidea</taxon>
        <taxon>Megophryidae</taxon>
        <taxon>Leptobrachium</taxon>
    </lineage>
</organism>
<evidence type="ECO:0000259" key="1">
    <source>
        <dbReference type="PROSITE" id="PS50835"/>
    </source>
</evidence>
<proteinExistence type="predicted"/>
<dbReference type="OrthoDB" id="10043043at2759"/>
<reference evidence="2" key="2">
    <citation type="submission" date="2025-09" db="UniProtKB">
        <authorList>
            <consortium name="Ensembl"/>
        </authorList>
    </citation>
    <scope>IDENTIFICATION</scope>
</reference>
<evidence type="ECO:0000313" key="2">
    <source>
        <dbReference type="Ensembl" id="ENSLLEP00000023483.1"/>
    </source>
</evidence>
<dbReference type="InterPro" id="IPR007110">
    <property type="entry name" value="Ig-like_dom"/>
</dbReference>
<dbReference type="Proteomes" id="UP000694569">
    <property type="component" value="Unplaced"/>
</dbReference>
<dbReference type="InterPro" id="IPR013783">
    <property type="entry name" value="Ig-like_fold"/>
</dbReference>
<dbReference type="Gene3D" id="2.60.40.10">
    <property type="entry name" value="Immunoglobulins"/>
    <property type="match status" value="1"/>
</dbReference>
<accession>A0A8C5PIV5</accession>
<dbReference type="CDD" id="cd00098">
    <property type="entry name" value="IgC1"/>
    <property type="match status" value="1"/>
</dbReference>
<dbReference type="PANTHER" id="PTHR19944">
    <property type="entry name" value="MHC CLASS II-RELATED"/>
    <property type="match status" value="1"/>
</dbReference>
<dbReference type="PROSITE" id="PS50835">
    <property type="entry name" value="IG_LIKE"/>
    <property type="match status" value="1"/>
</dbReference>